<organism evidence="7 8">
    <name type="scientific">Fusibacter paucivorans</name>
    <dbReference type="NCBI Taxonomy" id="76009"/>
    <lineage>
        <taxon>Bacteria</taxon>
        <taxon>Bacillati</taxon>
        <taxon>Bacillota</taxon>
        <taxon>Clostridia</taxon>
        <taxon>Eubacteriales</taxon>
        <taxon>Eubacteriales Family XII. Incertae Sedis</taxon>
        <taxon>Fusibacter</taxon>
    </lineage>
</organism>
<dbReference type="Pfam" id="PF03899">
    <property type="entry name" value="ATP-synt_I"/>
    <property type="match status" value="1"/>
</dbReference>
<evidence type="ECO:0000256" key="6">
    <source>
        <dbReference type="SAM" id="Phobius"/>
    </source>
</evidence>
<evidence type="ECO:0000256" key="5">
    <source>
        <dbReference type="ARBA" id="ARBA00023136"/>
    </source>
</evidence>
<comment type="subcellular location">
    <subcellularLocation>
        <location evidence="1">Cell membrane</location>
        <topology evidence="1">Multi-pass membrane protein</topology>
    </subcellularLocation>
</comment>
<keyword evidence="3 6" id="KW-0812">Transmembrane</keyword>
<evidence type="ECO:0000256" key="2">
    <source>
        <dbReference type="ARBA" id="ARBA00022475"/>
    </source>
</evidence>
<keyword evidence="8" id="KW-1185">Reference proteome</keyword>
<dbReference type="InterPro" id="IPR005598">
    <property type="entry name" value="ATP_synth_I"/>
</dbReference>
<keyword evidence="5 6" id="KW-0472">Membrane</keyword>
<feature type="transmembrane region" description="Helical" evidence="6">
    <location>
        <begin position="77"/>
        <end position="97"/>
    </location>
</feature>
<dbReference type="EMBL" id="JAHBCL010000005">
    <property type="protein sequence ID" value="MBS7525817.1"/>
    <property type="molecule type" value="Genomic_DNA"/>
</dbReference>
<gene>
    <name evidence="7" type="ORF">KHM83_03900</name>
</gene>
<evidence type="ECO:0000313" key="7">
    <source>
        <dbReference type="EMBL" id="MBS7525817.1"/>
    </source>
</evidence>
<evidence type="ECO:0000313" key="8">
    <source>
        <dbReference type="Proteomes" id="UP000746471"/>
    </source>
</evidence>
<keyword evidence="2" id="KW-1003">Cell membrane</keyword>
<feature type="transmembrane region" description="Helical" evidence="6">
    <location>
        <begin position="103"/>
        <end position="120"/>
    </location>
</feature>
<comment type="caution">
    <text evidence="7">The sequence shown here is derived from an EMBL/GenBank/DDBJ whole genome shotgun (WGS) entry which is preliminary data.</text>
</comment>
<sequence length="139" mass="15819">MDETRKLQRNYLIYLLIADIVFVVLAFIFLEAPLAFVYGLVFGSAISALNFVELGNTLRRAVTMSPAKAQGYATRKYFVRYIVTGVVLYVSIVAPYINVLGTIIGMTIIKFIIFATNLFNDKQYYKNIFKRKEDEPSGH</sequence>
<feature type="transmembrane region" description="Helical" evidence="6">
    <location>
        <begin position="36"/>
        <end position="56"/>
    </location>
</feature>
<evidence type="ECO:0000256" key="1">
    <source>
        <dbReference type="ARBA" id="ARBA00004651"/>
    </source>
</evidence>
<dbReference type="Proteomes" id="UP000746471">
    <property type="component" value="Unassembled WGS sequence"/>
</dbReference>
<feature type="transmembrane region" description="Helical" evidence="6">
    <location>
        <begin position="12"/>
        <end position="30"/>
    </location>
</feature>
<evidence type="ECO:0000256" key="4">
    <source>
        <dbReference type="ARBA" id="ARBA00022989"/>
    </source>
</evidence>
<name>A0ABS5PLQ6_9FIRM</name>
<reference evidence="7 8" key="1">
    <citation type="submission" date="2021-05" db="EMBL/GenBank/DDBJ databases">
        <title>Fusibacter ferrireducens sp. nov., an anaerobic, sulfur- and Fe-reducing bacterium isolated from the mangrove sediment.</title>
        <authorList>
            <person name="Qiu D."/>
        </authorList>
    </citation>
    <scope>NUCLEOTIDE SEQUENCE [LARGE SCALE GENOMIC DNA]</scope>
    <source>
        <strain evidence="7 8">DSM 12116</strain>
    </source>
</reference>
<dbReference type="RefSeq" id="WP_213235602.1">
    <property type="nucleotide sequence ID" value="NZ_JAHBCL010000005.1"/>
</dbReference>
<protein>
    <submittedName>
        <fullName evidence="7">ATP synthase subunit I</fullName>
    </submittedName>
</protein>
<proteinExistence type="predicted"/>
<keyword evidence="4 6" id="KW-1133">Transmembrane helix</keyword>
<accession>A0ABS5PLQ6</accession>
<evidence type="ECO:0000256" key="3">
    <source>
        <dbReference type="ARBA" id="ARBA00022692"/>
    </source>
</evidence>